<organism evidence="3 4">
    <name type="scientific">Ambrosia artemisiifolia</name>
    <name type="common">Common ragweed</name>
    <dbReference type="NCBI Taxonomy" id="4212"/>
    <lineage>
        <taxon>Eukaryota</taxon>
        <taxon>Viridiplantae</taxon>
        <taxon>Streptophyta</taxon>
        <taxon>Embryophyta</taxon>
        <taxon>Tracheophyta</taxon>
        <taxon>Spermatophyta</taxon>
        <taxon>Magnoliopsida</taxon>
        <taxon>eudicotyledons</taxon>
        <taxon>Gunneridae</taxon>
        <taxon>Pentapetalae</taxon>
        <taxon>asterids</taxon>
        <taxon>campanulids</taxon>
        <taxon>Asterales</taxon>
        <taxon>Asteraceae</taxon>
        <taxon>Asteroideae</taxon>
        <taxon>Heliantheae alliance</taxon>
        <taxon>Heliantheae</taxon>
        <taxon>Ambrosia</taxon>
    </lineage>
</organism>
<evidence type="ECO:0000313" key="4">
    <source>
        <dbReference type="Proteomes" id="UP001206925"/>
    </source>
</evidence>
<evidence type="ECO:0000256" key="1">
    <source>
        <dbReference type="SAM" id="Phobius"/>
    </source>
</evidence>
<dbReference type="GO" id="GO:0016020">
    <property type="term" value="C:membrane"/>
    <property type="evidence" value="ECO:0007669"/>
    <property type="project" value="TreeGrafter"/>
</dbReference>
<dbReference type="PANTHER" id="PTHR24177">
    <property type="entry name" value="CASKIN"/>
    <property type="match status" value="1"/>
</dbReference>
<dbReference type="AlphaFoldDB" id="A0AAD5D3R5"/>
<reference evidence="3" key="1">
    <citation type="submission" date="2022-06" db="EMBL/GenBank/DDBJ databases">
        <title>Uncovering the hologenomic basis of an extraordinary plant invasion.</title>
        <authorList>
            <person name="Bieker V.C."/>
            <person name="Martin M.D."/>
            <person name="Gilbert T."/>
            <person name="Hodgins K."/>
            <person name="Battlay P."/>
            <person name="Petersen B."/>
            <person name="Wilson J."/>
        </authorList>
    </citation>
    <scope>NUCLEOTIDE SEQUENCE</scope>
    <source>
        <strain evidence="3">AA19_3_7</strain>
        <tissue evidence="3">Leaf</tissue>
    </source>
</reference>
<name>A0AAD5D3R5_AMBAR</name>
<accession>A0AAD5D3R5</accession>
<feature type="domain" description="PGG" evidence="2">
    <location>
        <begin position="180"/>
        <end position="292"/>
    </location>
</feature>
<proteinExistence type="predicted"/>
<dbReference type="InterPro" id="IPR002110">
    <property type="entry name" value="Ankyrin_rpt"/>
</dbReference>
<feature type="transmembrane region" description="Helical" evidence="1">
    <location>
        <begin position="301"/>
        <end position="325"/>
    </location>
</feature>
<evidence type="ECO:0000259" key="2">
    <source>
        <dbReference type="Pfam" id="PF13962"/>
    </source>
</evidence>
<keyword evidence="1" id="KW-1133">Transmembrane helix</keyword>
<dbReference type="Pfam" id="PF13962">
    <property type="entry name" value="PGG"/>
    <property type="match status" value="1"/>
</dbReference>
<keyword evidence="4" id="KW-1185">Reference proteome</keyword>
<feature type="transmembrane region" description="Helical" evidence="1">
    <location>
        <begin position="228"/>
        <end position="252"/>
    </location>
</feature>
<dbReference type="EMBL" id="JAMZMK010005722">
    <property type="protein sequence ID" value="KAI7752209.1"/>
    <property type="molecule type" value="Genomic_DNA"/>
</dbReference>
<dbReference type="InterPro" id="IPR026961">
    <property type="entry name" value="PGG_dom"/>
</dbReference>
<evidence type="ECO:0000313" key="3">
    <source>
        <dbReference type="EMBL" id="KAI7752209.1"/>
    </source>
</evidence>
<dbReference type="Proteomes" id="UP001206925">
    <property type="component" value="Unassembled WGS sequence"/>
</dbReference>
<protein>
    <recommendedName>
        <fullName evidence="2">PGG domain-containing protein</fullName>
    </recommendedName>
</protein>
<feature type="transmembrane region" description="Helical" evidence="1">
    <location>
        <begin position="190"/>
        <end position="208"/>
    </location>
</feature>
<keyword evidence="1" id="KW-0472">Membrane</keyword>
<dbReference type="SUPFAM" id="SSF48403">
    <property type="entry name" value="Ankyrin repeat"/>
    <property type="match status" value="1"/>
</dbReference>
<dbReference type="Pfam" id="PF12796">
    <property type="entry name" value="Ank_2"/>
    <property type="match status" value="1"/>
</dbReference>
<feature type="transmembrane region" description="Helical" evidence="1">
    <location>
        <begin position="273"/>
        <end position="295"/>
    </location>
</feature>
<dbReference type="PANTHER" id="PTHR24177:SF362">
    <property type="entry name" value="ANKYRIN REPEAT-CONTAINING DOMAIN, PGG DOMAIN PROTEIN-RELATED"/>
    <property type="match status" value="1"/>
</dbReference>
<dbReference type="InterPro" id="IPR036770">
    <property type="entry name" value="Ankyrin_rpt-contain_sf"/>
</dbReference>
<sequence>MDLLRIVWENISTMNKSKIDDILRGRPLWNENAIKGYPSRVLFLAVKMGNTSFVIELIRSYPDLIWEQDDKGKTIFHLAAKQRQAEIYNLLYETGGRKKLIIRIEDKNGNNILHMAGMRPKHTYRKAYGGAAIQLQQELLWFTHVWLRIPRHYTNKKNKAGETPLELFSRTHADLLTEAKKWMKETSAQCMVATTLITTIVFTSAFTLPGGYNQNNGIPFFRKEPSFIIFVIADAVSLVSASTSVLLFLSILTSGYGEDEFFASLPSKLANGLITLFLSVLSMLVAFAANFFVLYNKDLEWMPVTITCLASFPVILFVILQYRLFKNVFYSNYRLRSNFRPKRILYN</sequence>
<dbReference type="Gene3D" id="1.25.40.20">
    <property type="entry name" value="Ankyrin repeat-containing domain"/>
    <property type="match status" value="1"/>
</dbReference>
<gene>
    <name evidence="3" type="ORF">M8C21_015117</name>
</gene>
<comment type="caution">
    <text evidence="3">The sequence shown here is derived from an EMBL/GenBank/DDBJ whole genome shotgun (WGS) entry which is preliminary data.</text>
</comment>
<keyword evidence="1" id="KW-0812">Transmembrane</keyword>